<evidence type="ECO:0000256" key="2">
    <source>
        <dbReference type="SAM" id="Phobius"/>
    </source>
</evidence>
<gene>
    <name evidence="3" type="ORF">D9Q98_004080</name>
</gene>
<dbReference type="EMBL" id="SIDB01000005">
    <property type="protein sequence ID" value="KAI3432531.1"/>
    <property type="molecule type" value="Genomic_DNA"/>
</dbReference>
<evidence type="ECO:0000313" key="4">
    <source>
        <dbReference type="Proteomes" id="UP001055712"/>
    </source>
</evidence>
<feature type="region of interest" description="Disordered" evidence="1">
    <location>
        <begin position="1"/>
        <end position="54"/>
    </location>
</feature>
<protein>
    <submittedName>
        <fullName evidence="3">Uncharacterized protein</fullName>
    </submittedName>
</protein>
<feature type="compositionally biased region" description="Polar residues" evidence="1">
    <location>
        <begin position="42"/>
        <end position="54"/>
    </location>
</feature>
<keyword evidence="2" id="KW-0472">Membrane</keyword>
<sequence length="161" mass="17753">MQSGKPVIEPPNYQSMLQEFQAPPQQGQNLLSGPPQDFEAPVQQQFQSPWPEQSQPMHNMNQMQQMNQMHHMMQPAAAQVMPVQQAPEAPQSWVGALIASNKAMLAVIAITLVLVMFVLPRLVRMPRFATYDGRLNLLGSLAASAGTGVAYKLAMSFTSHP</sequence>
<dbReference type="Proteomes" id="UP001055712">
    <property type="component" value="Unassembled WGS sequence"/>
</dbReference>
<keyword evidence="4" id="KW-1185">Reference proteome</keyword>
<feature type="transmembrane region" description="Helical" evidence="2">
    <location>
        <begin position="135"/>
        <end position="154"/>
    </location>
</feature>
<proteinExistence type="predicted"/>
<reference evidence="3" key="1">
    <citation type="journal article" date="2019" name="Plant J.">
        <title>Chlorella vulgaris genome assembly and annotation reveals the molecular basis for metabolic acclimation to high light conditions.</title>
        <authorList>
            <person name="Cecchin M."/>
            <person name="Marcolungo L."/>
            <person name="Rossato M."/>
            <person name="Girolomoni L."/>
            <person name="Cosentino E."/>
            <person name="Cuine S."/>
            <person name="Li-Beisson Y."/>
            <person name="Delledonne M."/>
            <person name="Ballottari M."/>
        </authorList>
    </citation>
    <scope>NUCLEOTIDE SEQUENCE</scope>
    <source>
        <strain evidence="3">211/11P</strain>
    </source>
</reference>
<name>A0A9D4TR20_CHLVU</name>
<keyword evidence="2" id="KW-0812">Transmembrane</keyword>
<evidence type="ECO:0000313" key="3">
    <source>
        <dbReference type="EMBL" id="KAI3432531.1"/>
    </source>
</evidence>
<keyword evidence="2" id="KW-1133">Transmembrane helix</keyword>
<reference evidence="3" key="2">
    <citation type="submission" date="2020-11" db="EMBL/GenBank/DDBJ databases">
        <authorList>
            <person name="Cecchin M."/>
            <person name="Marcolungo L."/>
            <person name="Rossato M."/>
            <person name="Girolomoni L."/>
            <person name="Cosentino E."/>
            <person name="Cuine S."/>
            <person name="Li-Beisson Y."/>
            <person name="Delledonne M."/>
            <person name="Ballottari M."/>
        </authorList>
    </citation>
    <scope>NUCLEOTIDE SEQUENCE</scope>
    <source>
        <strain evidence="3">211/11P</strain>
        <tissue evidence="3">Whole cell</tissue>
    </source>
</reference>
<organism evidence="3 4">
    <name type="scientific">Chlorella vulgaris</name>
    <name type="common">Green alga</name>
    <dbReference type="NCBI Taxonomy" id="3077"/>
    <lineage>
        <taxon>Eukaryota</taxon>
        <taxon>Viridiplantae</taxon>
        <taxon>Chlorophyta</taxon>
        <taxon>core chlorophytes</taxon>
        <taxon>Trebouxiophyceae</taxon>
        <taxon>Chlorellales</taxon>
        <taxon>Chlorellaceae</taxon>
        <taxon>Chlorella clade</taxon>
        <taxon>Chlorella</taxon>
    </lineage>
</organism>
<accession>A0A9D4TR20</accession>
<feature type="transmembrane region" description="Helical" evidence="2">
    <location>
        <begin position="103"/>
        <end position="123"/>
    </location>
</feature>
<comment type="caution">
    <text evidence="3">The sequence shown here is derived from an EMBL/GenBank/DDBJ whole genome shotgun (WGS) entry which is preliminary data.</text>
</comment>
<feature type="compositionally biased region" description="Polar residues" evidence="1">
    <location>
        <begin position="12"/>
        <end position="31"/>
    </location>
</feature>
<dbReference type="AlphaFoldDB" id="A0A9D4TR20"/>
<evidence type="ECO:0000256" key="1">
    <source>
        <dbReference type="SAM" id="MobiDB-lite"/>
    </source>
</evidence>